<organism evidence="2 3">
    <name type="scientific">Amylocarpus encephaloides</name>
    <dbReference type="NCBI Taxonomy" id="45428"/>
    <lineage>
        <taxon>Eukaryota</taxon>
        <taxon>Fungi</taxon>
        <taxon>Dikarya</taxon>
        <taxon>Ascomycota</taxon>
        <taxon>Pezizomycotina</taxon>
        <taxon>Leotiomycetes</taxon>
        <taxon>Helotiales</taxon>
        <taxon>Helotiales incertae sedis</taxon>
        <taxon>Amylocarpus</taxon>
    </lineage>
</organism>
<dbReference type="EMBL" id="MU251780">
    <property type="protein sequence ID" value="KAG9229345.1"/>
    <property type="molecule type" value="Genomic_DNA"/>
</dbReference>
<protein>
    <recommendedName>
        <fullName evidence="4">BTB domain-containing protein</fullName>
    </recommendedName>
</protein>
<name>A0A9P7Y8Z0_9HELO</name>
<feature type="region of interest" description="Disordered" evidence="1">
    <location>
        <begin position="27"/>
        <end position="53"/>
    </location>
</feature>
<evidence type="ECO:0000313" key="3">
    <source>
        <dbReference type="Proteomes" id="UP000824998"/>
    </source>
</evidence>
<dbReference type="OrthoDB" id="5326346at2759"/>
<dbReference type="Proteomes" id="UP000824998">
    <property type="component" value="Unassembled WGS sequence"/>
</dbReference>
<accession>A0A9P7Y8Z0</accession>
<dbReference type="AlphaFoldDB" id="A0A9P7Y8Z0"/>
<proteinExistence type="predicted"/>
<reference evidence="2" key="1">
    <citation type="journal article" date="2021" name="IMA Fungus">
        <title>Genomic characterization of three marine fungi, including Emericellopsis atlantica sp. nov. with signatures of a generalist lifestyle and marine biomass degradation.</title>
        <authorList>
            <person name="Hagestad O.C."/>
            <person name="Hou L."/>
            <person name="Andersen J.H."/>
            <person name="Hansen E.H."/>
            <person name="Altermark B."/>
            <person name="Li C."/>
            <person name="Kuhnert E."/>
            <person name="Cox R.J."/>
            <person name="Crous P.W."/>
            <person name="Spatafora J.W."/>
            <person name="Lail K."/>
            <person name="Amirebrahimi M."/>
            <person name="Lipzen A."/>
            <person name="Pangilinan J."/>
            <person name="Andreopoulos W."/>
            <person name="Hayes R.D."/>
            <person name="Ng V."/>
            <person name="Grigoriev I.V."/>
            <person name="Jackson S.A."/>
            <person name="Sutton T.D.S."/>
            <person name="Dobson A.D.W."/>
            <person name="Rama T."/>
        </authorList>
    </citation>
    <scope>NUCLEOTIDE SEQUENCE</scope>
    <source>
        <strain evidence="2">TRa018bII</strain>
    </source>
</reference>
<evidence type="ECO:0000256" key="1">
    <source>
        <dbReference type="SAM" id="MobiDB-lite"/>
    </source>
</evidence>
<dbReference type="Gene3D" id="3.30.710.10">
    <property type="entry name" value="Potassium Channel Kv1.1, Chain A"/>
    <property type="match status" value="1"/>
</dbReference>
<sequence>MMETETITFDSDGDLLLLLSCAVEEPEVELSNDSAPVDLEKESQDGEETPPTPIRTKEVRMLVSSKHLIHVSVVFKAMLRNQNFKEGVELARGKAEVPLPDDDPTALRILLYLIHHNYRKVPREVDLKTMTNIAILADKYQMTEVLYTHSEIWLKELKKTVPTSLTDDLLPWLAISCVFSLPPEFKHLTRIATMESSGFLEEQLDQELPIPNTVFAVIDTERQRGLSEMFAVIQQSIDKYQAGPVNCQTKSFRHTDDVKKLNYACDGSVLGTLLKNAADKGLWPSVSPPYEGLTLRMVMKKAQSLNITALCDHAQLKNEKEYEPGSNHGVKATITATVKKIKAGLGLNIRNFKSV</sequence>
<evidence type="ECO:0008006" key="4">
    <source>
        <dbReference type="Google" id="ProtNLM"/>
    </source>
</evidence>
<gene>
    <name evidence="2" type="ORF">BJ875DRAFT_433737</name>
</gene>
<comment type="caution">
    <text evidence="2">The sequence shown here is derived from an EMBL/GenBank/DDBJ whole genome shotgun (WGS) entry which is preliminary data.</text>
</comment>
<keyword evidence="3" id="KW-1185">Reference proteome</keyword>
<evidence type="ECO:0000313" key="2">
    <source>
        <dbReference type="EMBL" id="KAG9229345.1"/>
    </source>
</evidence>
<dbReference type="SUPFAM" id="SSF54695">
    <property type="entry name" value="POZ domain"/>
    <property type="match status" value="1"/>
</dbReference>
<dbReference type="InterPro" id="IPR011333">
    <property type="entry name" value="SKP1/BTB/POZ_sf"/>
</dbReference>